<dbReference type="EnsemblPlants" id="TuG1812G0200000791.01.T02">
    <property type="protein sequence ID" value="TuG1812G0200000791.01.T02"/>
    <property type="gene ID" value="TuG1812G0200000791.01"/>
</dbReference>
<reference evidence="2" key="1">
    <citation type="journal article" date="2013" name="Nature">
        <title>Draft genome of the wheat A-genome progenitor Triticum urartu.</title>
        <authorList>
            <person name="Ling H.Q."/>
            <person name="Zhao S."/>
            <person name="Liu D."/>
            <person name="Wang J."/>
            <person name="Sun H."/>
            <person name="Zhang C."/>
            <person name="Fan H."/>
            <person name="Li D."/>
            <person name="Dong L."/>
            <person name="Tao Y."/>
            <person name="Gao C."/>
            <person name="Wu H."/>
            <person name="Li Y."/>
            <person name="Cui Y."/>
            <person name="Guo X."/>
            <person name="Zheng S."/>
            <person name="Wang B."/>
            <person name="Yu K."/>
            <person name="Liang Q."/>
            <person name="Yang W."/>
            <person name="Lou X."/>
            <person name="Chen J."/>
            <person name="Feng M."/>
            <person name="Jian J."/>
            <person name="Zhang X."/>
            <person name="Luo G."/>
            <person name="Jiang Y."/>
            <person name="Liu J."/>
            <person name="Wang Z."/>
            <person name="Sha Y."/>
            <person name="Zhang B."/>
            <person name="Wu H."/>
            <person name="Tang D."/>
            <person name="Shen Q."/>
            <person name="Xue P."/>
            <person name="Zou S."/>
            <person name="Wang X."/>
            <person name="Liu X."/>
            <person name="Wang F."/>
            <person name="Yang Y."/>
            <person name="An X."/>
            <person name="Dong Z."/>
            <person name="Zhang K."/>
            <person name="Zhang X."/>
            <person name="Luo M.C."/>
            <person name="Dvorak J."/>
            <person name="Tong Y."/>
            <person name="Wang J."/>
            <person name="Yang H."/>
            <person name="Li Z."/>
            <person name="Wang D."/>
            <person name="Zhang A."/>
            <person name="Wang J."/>
        </authorList>
    </citation>
    <scope>NUCLEOTIDE SEQUENCE</scope>
    <source>
        <strain evidence="2">cv. G1812</strain>
    </source>
</reference>
<dbReference type="EnsemblPlants" id="TuG1812G0200001030.01.T02">
    <property type="protein sequence ID" value="TuG1812G0200001030.01.T02"/>
    <property type="gene ID" value="TuG1812G0200001030.01"/>
</dbReference>
<dbReference type="Gramene" id="TuG1812G0200000791.01.T02">
    <property type="protein sequence ID" value="TuG1812G0200000791.01.T02"/>
    <property type="gene ID" value="TuG1812G0200000791.01"/>
</dbReference>
<keyword evidence="2" id="KW-1185">Reference proteome</keyword>
<proteinExistence type="predicted"/>
<dbReference type="EnsemblPlants" id="TuG1812G0200000791.01.T03">
    <property type="protein sequence ID" value="TuG1812G0200000791.01.T03"/>
    <property type="gene ID" value="TuG1812G0200000791.01"/>
</dbReference>
<dbReference type="AlphaFoldDB" id="A0A8R7P9U3"/>
<dbReference type="Gramene" id="TuG1812G0200001030.01.T02">
    <property type="protein sequence ID" value="TuG1812G0200001030.01.T02"/>
    <property type="gene ID" value="TuG1812G0200001030.01"/>
</dbReference>
<reference evidence="1" key="3">
    <citation type="submission" date="2022-06" db="UniProtKB">
        <authorList>
            <consortium name="EnsemblPlants"/>
        </authorList>
    </citation>
    <scope>IDENTIFICATION</scope>
</reference>
<reference evidence="1" key="2">
    <citation type="submission" date="2018-03" db="EMBL/GenBank/DDBJ databases">
        <title>The Triticum urartu genome reveals the dynamic nature of wheat genome evolution.</title>
        <authorList>
            <person name="Ling H."/>
            <person name="Ma B."/>
            <person name="Shi X."/>
            <person name="Liu H."/>
            <person name="Dong L."/>
            <person name="Sun H."/>
            <person name="Cao Y."/>
            <person name="Gao Q."/>
            <person name="Zheng S."/>
            <person name="Li Y."/>
            <person name="Yu Y."/>
            <person name="Du H."/>
            <person name="Qi M."/>
            <person name="Li Y."/>
            <person name="Yu H."/>
            <person name="Cui Y."/>
            <person name="Wang N."/>
            <person name="Chen C."/>
            <person name="Wu H."/>
            <person name="Zhao Y."/>
            <person name="Zhang J."/>
            <person name="Li Y."/>
            <person name="Zhou W."/>
            <person name="Zhang B."/>
            <person name="Hu W."/>
            <person name="Eijk M."/>
            <person name="Tang J."/>
            <person name="Witsenboer H."/>
            <person name="Zhao S."/>
            <person name="Li Z."/>
            <person name="Zhang A."/>
            <person name="Wang D."/>
            <person name="Liang C."/>
        </authorList>
    </citation>
    <scope>NUCLEOTIDE SEQUENCE [LARGE SCALE GENOMIC DNA]</scope>
    <source>
        <strain evidence="1">cv. G1812</strain>
    </source>
</reference>
<evidence type="ECO:0000313" key="1">
    <source>
        <dbReference type="EnsemblPlants" id="TuG1812G0200000791.01.T02"/>
    </source>
</evidence>
<protein>
    <submittedName>
        <fullName evidence="1">Uncharacterized protein</fullName>
    </submittedName>
</protein>
<accession>A0A8R7P9U3</accession>
<name>A0A8R7P9U3_TRIUA</name>
<dbReference type="Gramene" id="TuG1812G0200001030.01.T03">
    <property type="protein sequence ID" value="TuG1812G0200001030.01.T03"/>
    <property type="gene ID" value="TuG1812G0200001030.01"/>
</dbReference>
<dbReference type="EnsemblPlants" id="TuG1812G0200001030.01.T03">
    <property type="protein sequence ID" value="TuG1812G0200001030.01.T03"/>
    <property type="gene ID" value="TuG1812G0200001030.01"/>
</dbReference>
<organism evidence="1 2">
    <name type="scientific">Triticum urartu</name>
    <name type="common">Red wild einkorn</name>
    <name type="synonym">Crithodium urartu</name>
    <dbReference type="NCBI Taxonomy" id="4572"/>
    <lineage>
        <taxon>Eukaryota</taxon>
        <taxon>Viridiplantae</taxon>
        <taxon>Streptophyta</taxon>
        <taxon>Embryophyta</taxon>
        <taxon>Tracheophyta</taxon>
        <taxon>Spermatophyta</taxon>
        <taxon>Magnoliopsida</taxon>
        <taxon>Liliopsida</taxon>
        <taxon>Poales</taxon>
        <taxon>Poaceae</taxon>
        <taxon>BOP clade</taxon>
        <taxon>Pooideae</taxon>
        <taxon>Triticodae</taxon>
        <taxon>Triticeae</taxon>
        <taxon>Triticinae</taxon>
        <taxon>Triticum</taxon>
    </lineage>
</organism>
<evidence type="ECO:0000313" key="2">
    <source>
        <dbReference type="Proteomes" id="UP000015106"/>
    </source>
</evidence>
<sequence>MASPSSPPLQTLDPPVPPCPAAVQFQPLPRRAAHGGVGSGVGVEARCPCVWRGTRTWSKTRTTACSPPSSSGSPARRHGGCSFPCCLSHVDAAPIRARAIEACR</sequence>
<dbReference type="Gramene" id="TuG1812G0200000791.01.T03">
    <property type="protein sequence ID" value="TuG1812G0200000791.01.T03"/>
    <property type="gene ID" value="TuG1812G0200000791.01"/>
</dbReference>
<dbReference type="Proteomes" id="UP000015106">
    <property type="component" value="Chromosome 2"/>
</dbReference>